<dbReference type="Proteomes" id="UP000324222">
    <property type="component" value="Unassembled WGS sequence"/>
</dbReference>
<dbReference type="EMBL" id="VSRR010005289">
    <property type="protein sequence ID" value="MPC42054.1"/>
    <property type="molecule type" value="Genomic_DNA"/>
</dbReference>
<protein>
    <submittedName>
        <fullName evidence="1">Uncharacterized protein</fullName>
    </submittedName>
</protein>
<accession>A0A5B7FC27</accession>
<gene>
    <name evidence="1" type="ORF">E2C01_035667</name>
</gene>
<dbReference type="AlphaFoldDB" id="A0A5B7FC27"/>
<reference evidence="1 2" key="1">
    <citation type="submission" date="2019-05" db="EMBL/GenBank/DDBJ databases">
        <title>Another draft genome of Portunus trituberculatus and its Hox gene families provides insights of decapod evolution.</title>
        <authorList>
            <person name="Jeong J.-H."/>
            <person name="Song I."/>
            <person name="Kim S."/>
            <person name="Choi T."/>
            <person name="Kim D."/>
            <person name="Ryu S."/>
            <person name="Kim W."/>
        </authorList>
    </citation>
    <scope>NUCLEOTIDE SEQUENCE [LARGE SCALE GENOMIC DNA]</scope>
    <source>
        <tissue evidence="1">Muscle</tissue>
    </source>
</reference>
<organism evidence="1 2">
    <name type="scientific">Portunus trituberculatus</name>
    <name type="common">Swimming crab</name>
    <name type="synonym">Neptunus trituberculatus</name>
    <dbReference type="NCBI Taxonomy" id="210409"/>
    <lineage>
        <taxon>Eukaryota</taxon>
        <taxon>Metazoa</taxon>
        <taxon>Ecdysozoa</taxon>
        <taxon>Arthropoda</taxon>
        <taxon>Crustacea</taxon>
        <taxon>Multicrustacea</taxon>
        <taxon>Malacostraca</taxon>
        <taxon>Eumalacostraca</taxon>
        <taxon>Eucarida</taxon>
        <taxon>Decapoda</taxon>
        <taxon>Pleocyemata</taxon>
        <taxon>Brachyura</taxon>
        <taxon>Eubrachyura</taxon>
        <taxon>Portunoidea</taxon>
        <taxon>Portunidae</taxon>
        <taxon>Portuninae</taxon>
        <taxon>Portunus</taxon>
    </lineage>
</organism>
<name>A0A5B7FC27_PORTR</name>
<evidence type="ECO:0000313" key="2">
    <source>
        <dbReference type="Proteomes" id="UP000324222"/>
    </source>
</evidence>
<keyword evidence="2" id="KW-1185">Reference proteome</keyword>
<evidence type="ECO:0000313" key="1">
    <source>
        <dbReference type="EMBL" id="MPC42054.1"/>
    </source>
</evidence>
<proteinExistence type="predicted"/>
<comment type="caution">
    <text evidence="1">The sequence shown here is derived from an EMBL/GenBank/DDBJ whole genome shotgun (WGS) entry which is preliminary data.</text>
</comment>
<sequence>MVGIVAAAASLHPHNAIHSCLHPFGPLVDEGGCAERPTVSQGNEDTVALACRRLSKVILVVGRGGGIVVVLTAAGLNKGAYGWRFVAAWLVGNIR</sequence>